<dbReference type="InterPro" id="IPR006901">
    <property type="entry name" value="TrmK"/>
</dbReference>
<accession>C9L8C7</accession>
<dbReference type="PANTHER" id="PTHR38451:SF1">
    <property type="entry name" value="TRNA (ADENINE(22)-N(1))-METHYLTRANSFERASE"/>
    <property type="match status" value="1"/>
</dbReference>
<dbReference type="HOGENOM" id="CLU_071037_1_0_9"/>
<sequence>MSTMKEIQISRRLQNVAAFVQEGKRLADVGCDHGYIPIYLLQKKKIEKAIAMDINQGPLMRAKEHIQEWGLENYIDTRLSDGVKALKPNEVQSVVIAGMGGPLMEKILTEGNEVLQTVTELVLQPQSEIGHFRRFLIENGYEITHEEMILEDGKYYPIMRAVHGKAKEQTEAEYLYGKKLLQNRNPVLKEFLDREQVKAEELLEKLKNSQTPSAKARISELEKEWKDRKEALTYYEV</sequence>
<keyword evidence="2" id="KW-1185">Reference proteome</keyword>
<reference evidence="1" key="1">
    <citation type="submission" date="2009-09" db="EMBL/GenBank/DDBJ databases">
        <authorList>
            <person name="Weinstock G."/>
            <person name="Sodergren E."/>
            <person name="Clifton S."/>
            <person name="Fulton L."/>
            <person name="Fulton B."/>
            <person name="Courtney L."/>
            <person name="Fronick C."/>
            <person name="Harrison M."/>
            <person name="Strong C."/>
            <person name="Farmer C."/>
            <person name="Delahaunty K."/>
            <person name="Markovic C."/>
            <person name="Hall O."/>
            <person name="Minx P."/>
            <person name="Tomlinson C."/>
            <person name="Mitreva M."/>
            <person name="Nelson J."/>
            <person name="Hou S."/>
            <person name="Wollam A."/>
            <person name="Pepin K.H."/>
            <person name="Johnson M."/>
            <person name="Bhonagiri V."/>
            <person name="Nash W.E."/>
            <person name="Warren W."/>
            <person name="Chinwalla A."/>
            <person name="Mardis E.R."/>
            <person name="Wilson R.K."/>
        </authorList>
    </citation>
    <scope>NUCLEOTIDE SEQUENCE [LARGE SCALE GENOMIC DNA]</scope>
    <source>
        <strain evidence="1">DSM 20583</strain>
    </source>
</reference>
<dbReference type="Proteomes" id="UP000003755">
    <property type="component" value="Unassembled WGS sequence"/>
</dbReference>
<dbReference type="eggNOG" id="COG2384">
    <property type="taxonomic scope" value="Bacteria"/>
</dbReference>
<dbReference type="EMBL" id="ABYU02000017">
    <property type="protein sequence ID" value="EEX21619.1"/>
    <property type="molecule type" value="Genomic_DNA"/>
</dbReference>
<dbReference type="STRING" id="537007.BLAHAN_05648"/>
<proteinExistence type="predicted"/>
<dbReference type="PIRSF" id="PIRSF018637">
    <property type="entry name" value="TrmK"/>
    <property type="match status" value="1"/>
</dbReference>
<dbReference type="GO" id="GO:0160105">
    <property type="term" value="F:tRNA (adenine(22)-N1)-methyltransferase activity"/>
    <property type="evidence" value="ECO:0007669"/>
    <property type="project" value="InterPro"/>
</dbReference>
<dbReference type="SUPFAM" id="SSF53335">
    <property type="entry name" value="S-adenosyl-L-methionine-dependent methyltransferases"/>
    <property type="match status" value="1"/>
</dbReference>
<gene>
    <name evidence="1" type="ORF">BLAHAN_05648</name>
</gene>
<protein>
    <recommendedName>
        <fullName evidence="3">SAM-dependent methyltransferase</fullName>
    </recommendedName>
</protein>
<comment type="caution">
    <text evidence="1">The sequence shown here is derived from an EMBL/GenBank/DDBJ whole genome shotgun (WGS) entry which is preliminary data.</text>
</comment>
<evidence type="ECO:0008006" key="3">
    <source>
        <dbReference type="Google" id="ProtNLM"/>
    </source>
</evidence>
<dbReference type="AlphaFoldDB" id="C9L8C7"/>
<dbReference type="Pfam" id="PF12847">
    <property type="entry name" value="Methyltransf_18"/>
    <property type="match status" value="1"/>
</dbReference>
<dbReference type="Gene3D" id="3.40.50.150">
    <property type="entry name" value="Vaccinia Virus protein VP39"/>
    <property type="match status" value="1"/>
</dbReference>
<dbReference type="PANTHER" id="PTHR38451">
    <property type="entry name" value="TRNA (ADENINE(22)-N(1))-METHYLTRANSFERASE"/>
    <property type="match status" value="1"/>
</dbReference>
<organism evidence="1 2">
    <name type="scientific">Blautia hansenii DSM 20583</name>
    <dbReference type="NCBI Taxonomy" id="537007"/>
    <lineage>
        <taxon>Bacteria</taxon>
        <taxon>Bacillati</taxon>
        <taxon>Bacillota</taxon>
        <taxon>Clostridia</taxon>
        <taxon>Lachnospirales</taxon>
        <taxon>Lachnospiraceae</taxon>
        <taxon>Blautia</taxon>
    </lineage>
</organism>
<dbReference type="Gene3D" id="1.10.287.1890">
    <property type="match status" value="1"/>
</dbReference>
<name>C9L8C7_BLAHA</name>
<dbReference type="InterPro" id="IPR029063">
    <property type="entry name" value="SAM-dependent_MTases_sf"/>
</dbReference>
<evidence type="ECO:0000313" key="1">
    <source>
        <dbReference type="EMBL" id="EEX21619.1"/>
    </source>
</evidence>
<dbReference type="KEGG" id="bhan:CGC63_08545"/>
<evidence type="ECO:0000313" key="2">
    <source>
        <dbReference type="Proteomes" id="UP000003755"/>
    </source>
</evidence>